<dbReference type="Pfam" id="PF17827">
    <property type="entry name" value="PrmC_N"/>
    <property type="match status" value="1"/>
</dbReference>
<reference evidence="7" key="2">
    <citation type="submission" date="2023-03" db="EMBL/GenBank/DDBJ databases">
        <authorList>
            <person name="Zhang Z."/>
        </authorList>
    </citation>
    <scope>NUCLEOTIDE SEQUENCE</scope>
    <source>
        <strain evidence="7">DSA</strain>
    </source>
</reference>
<name>A0AAW7ZCH6_9FIRM</name>
<evidence type="ECO:0000259" key="6">
    <source>
        <dbReference type="Pfam" id="PF17827"/>
    </source>
</evidence>
<feature type="binding site" evidence="4">
    <location>
        <begin position="121"/>
        <end position="125"/>
    </location>
    <ligand>
        <name>S-adenosyl-L-methionine</name>
        <dbReference type="ChEBI" id="CHEBI:59789"/>
    </ligand>
</feature>
<gene>
    <name evidence="4 7" type="primary">prmC</name>
    <name evidence="7" type="ORF">P6N53_06225</name>
</gene>
<comment type="caution">
    <text evidence="4">Lacks conserved residue(s) required for the propagation of feature annotation.</text>
</comment>
<dbReference type="EMBL" id="JARPTC010000008">
    <property type="protein sequence ID" value="MDO7786816.1"/>
    <property type="molecule type" value="Genomic_DNA"/>
</dbReference>
<evidence type="ECO:0000256" key="2">
    <source>
        <dbReference type="ARBA" id="ARBA00022679"/>
    </source>
</evidence>
<evidence type="ECO:0000313" key="8">
    <source>
        <dbReference type="Proteomes" id="UP001172911"/>
    </source>
</evidence>
<dbReference type="PANTHER" id="PTHR18895:SF74">
    <property type="entry name" value="MTRF1L RELEASE FACTOR GLUTAMINE METHYLTRANSFERASE"/>
    <property type="match status" value="1"/>
</dbReference>
<dbReference type="InterPro" id="IPR029063">
    <property type="entry name" value="SAM-dependent_MTases_sf"/>
</dbReference>
<dbReference type="Gene3D" id="1.10.8.10">
    <property type="entry name" value="DNA helicase RuvA subunit, C-terminal domain"/>
    <property type="match status" value="1"/>
</dbReference>
<dbReference type="Gene3D" id="3.40.50.150">
    <property type="entry name" value="Vaccinia Virus protein VP39"/>
    <property type="match status" value="1"/>
</dbReference>
<dbReference type="NCBIfam" id="TIGR03534">
    <property type="entry name" value="RF_mod_PrmC"/>
    <property type="match status" value="1"/>
</dbReference>
<dbReference type="AlphaFoldDB" id="A0AAW7ZCH6"/>
<protein>
    <recommendedName>
        <fullName evidence="4">Release factor glutamine methyltransferase</fullName>
        <shortName evidence="4">RF MTase</shortName>
        <ecNumber evidence="4">2.1.1.297</ecNumber>
    </recommendedName>
    <alternativeName>
        <fullName evidence="4">N5-glutamine methyltransferase PrmC</fullName>
    </alternativeName>
    <alternativeName>
        <fullName evidence="4">Protein-(glutamine-N5) MTase PrmC</fullName>
    </alternativeName>
    <alternativeName>
        <fullName evidence="4">Protein-glutamine N-methyltransferase PrmC</fullName>
    </alternativeName>
</protein>
<dbReference type="Proteomes" id="UP001172911">
    <property type="component" value="Unassembled WGS sequence"/>
</dbReference>
<proteinExistence type="inferred from homology"/>
<evidence type="ECO:0000313" key="7">
    <source>
        <dbReference type="EMBL" id="MDO7786816.1"/>
    </source>
</evidence>
<dbReference type="SUPFAM" id="SSF53335">
    <property type="entry name" value="S-adenosyl-L-methionine-dependent methyltransferases"/>
    <property type="match status" value="1"/>
</dbReference>
<feature type="binding site" evidence="4">
    <location>
        <position position="191"/>
    </location>
    <ligand>
        <name>S-adenosyl-L-methionine</name>
        <dbReference type="ChEBI" id="CHEBI:59789"/>
    </ligand>
</feature>
<keyword evidence="8" id="KW-1185">Reference proteome</keyword>
<keyword evidence="2 4" id="KW-0808">Transferase</keyword>
<evidence type="ECO:0000259" key="5">
    <source>
        <dbReference type="Pfam" id="PF13847"/>
    </source>
</evidence>
<dbReference type="InterPro" id="IPR019874">
    <property type="entry name" value="RF_methyltr_PrmC"/>
</dbReference>
<dbReference type="Pfam" id="PF13847">
    <property type="entry name" value="Methyltransf_31"/>
    <property type="match status" value="1"/>
</dbReference>
<accession>A0AAW7ZCH6</accession>
<comment type="similarity">
    <text evidence="4">Belongs to the protein N5-glutamine methyltransferase family. PrmC subfamily.</text>
</comment>
<keyword evidence="3 4" id="KW-0949">S-adenosyl-L-methionine</keyword>
<dbReference type="CDD" id="cd02440">
    <property type="entry name" value="AdoMet_MTases"/>
    <property type="match status" value="1"/>
</dbReference>
<reference evidence="7" key="1">
    <citation type="journal article" date="2023" name="J. Hazard. Mater.">
        <title>Anaerobic biodegradation of pyrene and benzo[a]pyrene by a new sulfate-reducing Desulforamulus aquiferis strain DSA.</title>
        <authorList>
            <person name="Zhang Z."/>
            <person name="Sun J."/>
            <person name="Gong X."/>
            <person name="Wang C."/>
            <person name="Wang H."/>
        </authorList>
    </citation>
    <scope>NUCLEOTIDE SEQUENCE</scope>
    <source>
        <strain evidence="7">DSA</strain>
    </source>
</reference>
<evidence type="ECO:0000256" key="3">
    <source>
        <dbReference type="ARBA" id="ARBA00022691"/>
    </source>
</evidence>
<dbReference type="HAMAP" id="MF_02126">
    <property type="entry name" value="RF_methyltr_PrmC"/>
    <property type="match status" value="1"/>
</dbReference>
<feature type="domain" description="Release factor glutamine methyltransferase N-terminal" evidence="6">
    <location>
        <begin position="6"/>
        <end position="75"/>
    </location>
</feature>
<sequence length="287" mass="30884">MNVQGALKVGRVYLRERGIGSCDIDARVLLSRVTGLDHTGILLNGDRVLSGGEREDYSRLLERRAEGEPVAYLVGGKEFMGLDFMVSPAVLIPRPDTELMVEKAIELLKEGKINLLVVDVGTGSGAIAISLAYLVPELLVHCVDISADALEVAAKNAELNGVAQRVKLHQGNLLASLPQELLDKVGLITANLPYIPTEDIHGLMPDVKNYEPHLALDGGADGLDLYRQILPAAQAFLQPGGHLLMEIGPGQGEATLAILPEETWQGKLYHDLANRERLVVATKALAV</sequence>
<dbReference type="RefSeq" id="WP_304541934.1">
    <property type="nucleotide sequence ID" value="NZ_JARPTC010000008.1"/>
</dbReference>
<dbReference type="GO" id="GO:0032259">
    <property type="term" value="P:methylation"/>
    <property type="evidence" value="ECO:0007669"/>
    <property type="project" value="UniProtKB-KW"/>
</dbReference>
<keyword evidence="1 4" id="KW-0489">Methyltransferase</keyword>
<feature type="domain" description="Methyltransferase" evidence="5">
    <location>
        <begin position="115"/>
        <end position="245"/>
    </location>
</feature>
<comment type="caution">
    <text evidence="7">The sequence shown here is derived from an EMBL/GenBank/DDBJ whole genome shotgun (WGS) entry which is preliminary data.</text>
</comment>
<comment type="catalytic activity">
    <reaction evidence="4">
        <text>L-glutaminyl-[peptide chain release factor] + S-adenosyl-L-methionine = N(5)-methyl-L-glutaminyl-[peptide chain release factor] + S-adenosyl-L-homocysteine + H(+)</text>
        <dbReference type="Rhea" id="RHEA:42896"/>
        <dbReference type="Rhea" id="RHEA-COMP:10271"/>
        <dbReference type="Rhea" id="RHEA-COMP:10272"/>
        <dbReference type="ChEBI" id="CHEBI:15378"/>
        <dbReference type="ChEBI" id="CHEBI:30011"/>
        <dbReference type="ChEBI" id="CHEBI:57856"/>
        <dbReference type="ChEBI" id="CHEBI:59789"/>
        <dbReference type="ChEBI" id="CHEBI:61891"/>
        <dbReference type="EC" id="2.1.1.297"/>
    </reaction>
</comment>
<dbReference type="EC" id="2.1.1.297" evidence="4"/>
<dbReference type="InterPro" id="IPR050320">
    <property type="entry name" value="N5-glutamine_MTase"/>
</dbReference>
<evidence type="ECO:0000256" key="1">
    <source>
        <dbReference type="ARBA" id="ARBA00022603"/>
    </source>
</evidence>
<dbReference type="InterPro" id="IPR040758">
    <property type="entry name" value="PrmC_N"/>
</dbReference>
<dbReference type="PANTHER" id="PTHR18895">
    <property type="entry name" value="HEMK METHYLTRANSFERASE"/>
    <property type="match status" value="1"/>
</dbReference>
<dbReference type="InterPro" id="IPR004556">
    <property type="entry name" value="HemK-like"/>
</dbReference>
<feature type="binding site" evidence="4">
    <location>
        <position position="144"/>
    </location>
    <ligand>
        <name>S-adenosyl-L-methionine</name>
        <dbReference type="ChEBI" id="CHEBI:59789"/>
    </ligand>
</feature>
<organism evidence="7 8">
    <name type="scientific">Desulforamulus aquiferis</name>
    <dbReference type="NCBI Taxonomy" id="1397668"/>
    <lineage>
        <taxon>Bacteria</taxon>
        <taxon>Bacillati</taxon>
        <taxon>Bacillota</taxon>
        <taxon>Clostridia</taxon>
        <taxon>Eubacteriales</taxon>
        <taxon>Peptococcaceae</taxon>
        <taxon>Desulforamulus</taxon>
    </lineage>
</organism>
<dbReference type="InterPro" id="IPR025714">
    <property type="entry name" value="Methyltranfer_dom"/>
</dbReference>
<dbReference type="GO" id="GO:0102559">
    <property type="term" value="F:peptide chain release factor N(5)-glutamine methyltransferase activity"/>
    <property type="evidence" value="ECO:0007669"/>
    <property type="project" value="UniProtKB-EC"/>
</dbReference>
<comment type="function">
    <text evidence="4">Methylates the class 1 translation termination release factors RF1/PrfA and RF2/PrfB on the glutamine residue of the universally conserved GGQ motif.</text>
</comment>
<evidence type="ECO:0000256" key="4">
    <source>
        <dbReference type="HAMAP-Rule" id="MF_02126"/>
    </source>
</evidence>
<dbReference type="NCBIfam" id="TIGR00536">
    <property type="entry name" value="hemK_fam"/>
    <property type="match status" value="1"/>
</dbReference>